<keyword evidence="3" id="KW-1185">Reference proteome</keyword>
<evidence type="ECO:0000313" key="2">
    <source>
        <dbReference type="EMBL" id="KAG0556305.1"/>
    </source>
</evidence>
<comment type="caution">
    <text evidence="2">The sequence shown here is derived from an EMBL/GenBank/DDBJ whole genome shotgun (WGS) entry which is preliminary data.</text>
</comment>
<dbReference type="Proteomes" id="UP000822688">
    <property type="component" value="Chromosome 11"/>
</dbReference>
<evidence type="ECO:0000256" key="1">
    <source>
        <dbReference type="SAM" id="SignalP"/>
    </source>
</evidence>
<protein>
    <submittedName>
        <fullName evidence="2">Uncharacterized protein</fullName>
    </submittedName>
</protein>
<reference evidence="2 3" key="1">
    <citation type="submission" date="2020-06" db="EMBL/GenBank/DDBJ databases">
        <title>WGS assembly of Ceratodon purpureus strain R40.</title>
        <authorList>
            <person name="Carey S.B."/>
            <person name="Jenkins J."/>
            <person name="Shu S."/>
            <person name="Lovell J.T."/>
            <person name="Sreedasyam A."/>
            <person name="Maumus F."/>
            <person name="Tiley G.P."/>
            <person name="Fernandez-Pozo N."/>
            <person name="Barry K."/>
            <person name="Chen C."/>
            <person name="Wang M."/>
            <person name="Lipzen A."/>
            <person name="Daum C."/>
            <person name="Saski C.A."/>
            <person name="Payton A.C."/>
            <person name="Mcbreen J.C."/>
            <person name="Conrad R.E."/>
            <person name="Kollar L.M."/>
            <person name="Olsson S."/>
            <person name="Huttunen S."/>
            <person name="Landis J.B."/>
            <person name="Wickett N.J."/>
            <person name="Johnson M.G."/>
            <person name="Rensing S.A."/>
            <person name="Grimwood J."/>
            <person name="Schmutz J."/>
            <person name="Mcdaniel S.F."/>
        </authorList>
    </citation>
    <scope>NUCLEOTIDE SEQUENCE [LARGE SCALE GENOMIC DNA]</scope>
    <source>
        <strain evidence="2 3">R40</strain>
    </source>
</reference>
<feature type="signal peptide" evidence="1">
    <location>
        <begin position="1"/>
        <end position="21"/>
    </location>
</feature>
<gene>
    <name evidence="2" type="ORF">KC19_11G042300</name>
</gene>
<dbReference type="AlphaFoldDB" id="A0A8T0GC59"/>
<dbReference type="EMBL" id="CM026432">
    <property type="protein sequence ID" value="KAG0556305.1"/>
    <property type="molecule type" value="Genomic_DNA"/>
</dbReference>
<sequence length="115" mass="13285">MEEWTLCILIVMDVLMELLHCFYTHSVQTMERRVGPCGESYRYRDSELETFDFDVVSKVSRLFRLLPVLSEVLKFRYISLQTVLGNGTGIASCHCHCLSFKMSLPFDIYISSSLS</sequence>
<proteinExistence type="predicted"/>
<organism evidence="2 3">
    <name type="scientific">Ceratodon purpureus</name>
    <name type="common">Fire moss</name>
    <name type="synonym">Dicranum purpureum</name>
    <dbReference type="NCBI Taxonomy" id="3225"/>
    <lineage>
        <taxon>Eukaryota</taxon>
        <taxon>Viridiplantae</taxon>
        <taxon>Streptophyta</taxon>
        <taxon>Embryophyta</taxon>
        <taxon>Bryophyta</taxon>
        <taxon>Bryophytina</taxon>
        <taxon>Bryopsida</taxon>
        <taxon>Dicranidae</taxon>
        <taxon>Pseudoditrichales</taxon>
        <taxon>Ditrichaceae</taxon>
        <taxon>Ceratodon</taxon>
    </lineage>
</organism>
<feature type="chain" id="PRO_5035914529" evidence="1">
    <location>
        <begin position="22"/>
        <end position="115"/>
    </location>
</feature>
<evidence type="ECO:0000313" key="3">
    <source>
        <dbReference type="Proteomes" id="UP000822688"/>
    </source>
</evidence>
<accession>A0A8T0GC59</accession>
<keyword evidence="1" id="KW-0732">Signal</keyword>
<name>A0A8T0GC59_CERPU</name>